<gene>
    <name evidence="1" type="ORF">HALO32_02569</name>
</gene>
<organism evidence="1 2">
    <name type="scientific">Halomonas lysinitropha</name>
    <dbReference type="NCBI Taxonomy" id="2607506"/>
    <lineage>
        <taxon>Bacteria</taxon>
        <taxon>Pseudomonadati</taxon>
        <taxon>Pseudomonadota</taxon>
        <taxon>Gammaproteobacteria</taxon>
        <taxon>Oceanospirillales</taxon>
        <taxon>Halomonadaceae</taxon>
        <taxon>Halomonas</taxon>
    </lineage>
</organism>
<evidence type="ECO:0000313" key="2">
    <source>
        <dbReference type="Proteomes" id="UP000326725"/>
    </source>
</evidence>
<dbReference type="RefSeq" id="WP_151444261.1">
    <property type="nucleotide sequence ID" value="NZ_CABVOU010000039.1"/>
</dbReference>
<keyword evidence="2" id="KW-1185">Reference proteome</keyword>
<dbReference type="Proteomes" id="UP000326725">
    <property type="component" value="Unassembled WGS sequence"/>
</dbReference>
<reference evidence="1 2" key="1">
    <citation type="submission" date="2019-09" db="EMBL/GenBank/DDBJ databases">
        <authorList>
            <person name="Criscuolo A."/>
        </authorList>
    </citation>
    <scope>NUCLEOTIDE SEQUENCE [LARGE SCALE GENOMIC DNA]</scope>
    <source>
        <strain evidence="2">3(2)</strain>
    </source>
</reference>
<evidence type="ECO:0000313" key="1">
    <source>
        <dbReference type="EMBL" id="VVZ96469.1"/>
    </source>
</evidence>
<sequence length="100" mass="10810">MSLYLEPRRFAMALLVSAWRVYCQSHHGAALPGTVIEAVPCEGCSGWWPAFRNPWGVLVILTGEKPAATPEAAREQLRSRLEAAHQAGAIRLPGVMEGAA</sequence>
<dbReference type="EMBL" id="CABVOU010000039">
    <property type="protein sequence ID" value="VVZ96469.1"/>
    <property type="molecule type" value="Genomic_DNA"/>
</dbReference>
<dbReference type="AlphaFoldDB" id="A0A5K1IBZ4"/>
<proteinExistence type="predicted"/>
<protein>
    <submittedName>
        <fullName evidence="1">Uncharacterized protein</fullName>
    </submittedName>
</protein>
<name>A0A5K1IBZ4_9GAMM</name>
<accession>A0A5K1IBZ4</accession>